<dbReference type="Proteomes" id="UP000192356">
    <property type="component" value="Unassembled WGS sequence"/>
</dbReference>
<reference evidence="1 2" key="1">
    <citation type="journal article" date="2017" name="Environ. Microbiol.">
        <title>Decay of the glycolytic pathway and adaptation to intranuclear parasitism within Enterocytozoonidae microsporidia.</title>
        <authorList>
            <person name="Wiredu Boakye D."/>
            <person name="Jaroenlak P."/>
            <person name="Prachumwat A."/>
            <person name="Williams T.A."/>
            <person name="Bateman K.S."/>
            <person name="Itsathitphaisarn O."/>
            <person name="Sritunyalucksana K."/>
            <person name="Paszkiewicz K.H."/>
            <person name="Moore K.A."/>
            <person name="Stentiford G.D."/>
            <person name="Williams B.A."/>
        </authorList>
    </citation>
    <scope>NUCLEOTIDE SEQUENCE [LARGE SCALE GENOMIC DNA]</scope>
    <source>
        <strain evidence="1 2">GB1</strain>
    </source>
</reference>
<keyword evidence="2" id="KW-1185">Reference proteome</keyword>
<accession>A0A1X0QCH7</accession>
<gene>
    <name evidence="1" type="ORF">HERIO_657</name>
</gene>
<organism evidence="1 2">
    <name type="scientific">Hepatospora eriocheir</name>
    <dbReference type="NCBI Taxonomy" id="1081669"/>
    <lineage>
        <taxon>Eukaryota</taxon>
        <taxon>Fungi</taxon>
        <taxon>Fungi incertae sedis</taxon>
        <taxon>Microsporidia</taxon>
        <taxon>Hepatosporidae</taxon>
        <taxon>Hepatospora</taxon>
    </lineage>
</organism>
<evidence type="ECO:0000313" key="2">
    <source>
        <dbReference type="Proteomes" id="UP000192356"/>
    </source>
</evidence>
<dbReference type="EMBL" id="LVKB01000021">
    <property type="protein sequence ID" value="ORD97476.1"/>
    <property type="molecule type" value="Genomic_DNA"/>
</dbReference>
<comment type="caution">
    <text evidence="1">The sequence shown here is derived from an EMBL/GenBank/DDBJ whole genome shotgun (WGS) entry which is preliminary data.</text>
</comment>
<proteinExistence type="predicted"/>
<dbReference type="AlphaFoldDB" id="A0A1X0QCH7"/>
<sequence length="66" mass="7596">MLPPLTKHLLLPLGPNMEENNSFNCKQVKLFIVIAWPSAVHLASELVDCMGFKRKFIKINFNQKNQ</sequence>
<name>A0A1X0QCH7_9MICR</name>
<evidence type="ECO:0000313" key="1">
    <source>
        <dbReference type="EMBL" id="ORD97476.1"/>
    </source>
</evidence>
<protein>
    <submittedName>
        <fullName evidence="1">Uncharacterized protein</fullName>
    </submittedName>
</protein>
<dbReference type="VEuPathDB" id="MicrosporidiaDB:HERIO_657"/>